<dbReference type="SMART" id="SM00214">
    <property type="entry name" value="VWC"/>
    <property type="match status" value="2"/>
</dbReference>
<dbReference type="Gene3D" id="2.10.70.10">
    <property type="entry name" value="Complement Module, domain 1"/>
    <property type="match status" value="1"/>
</dbReference>
<dbReference type="InterPro" id="IPR001007">
    <property type="entry name" value="VWF_dom"/>
</dbReference>
<dbReference type="EMBL" id="CABPRJ010000476">
    <property type="protein sequence ID" value="VVC27723.1"/>
    <property type="molecule type" value="Genomic_DNA"/>
</dbReference>
<feature type="region of interest" description="Disordered" evidence="4">
    <location>
        <begin position="200"/>
        <end position="225"/>
    </location>
</feature>
<dbReference type="GO" id="GO:0036122">
    <property type="term" value="F:BMP binding"/>
    <property type="evidence" value="ECO:0007669"/>
    <property type="project" value="TreeGrafter"/>
</dbReference>
<keyword evidence="8" id="KW-1185">Reference proteome</keyword>
<evidence type="ECO:0000256" key="3">
    <source>
        <dbReference type="ARBA" id="ARBA00022729"/>
    </source>
</evidence>
<gene>
    <name evidence="7" type="ORF">CINCED_3A011291</name>
</gene>
<name>A0A5E4M8Q4_9HEMI</name>
<evidence type="ECO:0000313" key="7">
    <source>
        <dbReference type="EMBL" id="VVC27723.1"/>
    </source>
</evidence>
<dbReference type="OrthoDB" id="6132182at2759"/>
<proteinExistence type="predicted"/>
<keyword evidence="5" id="KW-0472">Membrane</keyword>
<evidence type="ECO:0000256" key="4">
    <source>
        <dbReference type="SAM" id="MobiDB-lite"/>
    </source>
</evidence>
<sequence>MYLYNFCVFNLYRNINMRHNLISSRWKLTVMISSIFFTLNTVVFGVPLSMSYSNQENIKNERFAQEKERDNKKLDDSSCIINSSKYREGEHVPGAGPCEECICHPPNVVCSMTKCPVNSGCITIQLPNKCCPKYKCDCEHKGKLYNNGEKINKSDESACRVCFCNGGEIVCTSIVCYTRNDCQGYYLPGDCCPKYDNCTSTSSIEQKPRDSMDYEKSSRRNYWPHSTEQNFNVDSIWKRDTTKTQQRELPTVPDVITIPSIFVETEEVPRETNRSLPDDLLEGLDDSTSDSISEKNITQNEPDNELNTPHNLVTDLKHENLNTVEDSITSFLGFDTENSTNEQTTDTSLMINTESSETSPEFEELFDTTDIDSSVIITNQNGTEIITAITETPFIKEIINSSTEMTTSTQVEIFDPSDLILDSKRPMFEEFSTITPEIDPITEIDYDESREATTPRPNDKTTVGTPHKLVMESSQGTIDDDISTENAFTDLEDTTDMFGPNFGHRSYKTETYQILTNMHKSSQQTKGLDYVTSLLPTTDKNFEKKNLITTKPPQNKLLDQSSTKSNIENKISTVNTEFDSDNISVVTNKGNGNNTTNDTYFLELETTNVTVCVNDICTESSKLNEELFDPQTESTTPFIIETKVLSNQEPPPATKRIKYPKEYPAEFETIQNGPSVTITKRTYTSIPDIVYTTTTMITLPTLDLIYKANKDIDKYVNEMQMTTTNKPKTNSNLSPLRNLSSIQFI</sequence>
<comment type="subcellular location">
    <subcellularLocation>
        <location evidence="1">Secreted</location>
    </subcellularLocation>
</comment>
<feature type="region of interest" description="Disordered" evidence="4">
    <location>
        <begin position="267"/>
        <end position="307"/>
    </location>
</feature>
<evidence type="ECO:0000259" key="6">
    <source>
        <dbReference type="PROSITE" id="PS50184"/>
    </source>
</evidence>
<protein>
    <submittedName>
        <fullName evidence="7">VWFC domain</fullName>
    </submittedName>
</protein>
<evidence type="ECO:0000256" key="5">
    <source>
        <dbReference type="SAM" id="Phobius"/>
    </source>
</evidence>
<evidence type="ECO:0000256" key="1">
    <source>
        <dbReference type="ARBA" id="ARBA00004613"/>
    </source>
</evidence>
<dbReference type="Proteomes" id="UP000325440">
    <property type="component" value="Unassembled WGS sequence"/>
</dbReference>
<dbReference type="SUPFAM" id="SSF57603">
    <property type="entry name" value="FnI-like domain"/>
    <property type="match status" value="2"/>
</dbReference>
<feature type="compositionally biased region" description="Polar residues" evidence="4">
    <location>
        <begin position="289"/>
        <end position="307"/>
    </location>
</feature>
<keyword evidence="2" id="KW-0964">Secreted</keyword>
<accession>A0A5E4M8Q4</accession>
<keyword evidence="3" id="KW-0732">Signal</keyword>
<evidence type="ECO:0000256" key="2">
    <source>
        <dbReference type="ARBA" id="ARBA00022525"/>
    </source>
</evidence>
<reference evidence="7 8" key="1">
    <citation type="submission" date="2019-08" db="EMBL/GenBank/DDBJ databases">
        <authorList>
            <person name="Alioto T."/>
            <person name="Alioto T."/>
            <person name="Gomez Garrido J."/>
        </authorList>
    </citation>
    <scope>NUCLEOTIDE SEQUENCE [LARGE SCALE GENOMIC DNA]</scope>
</reference>
<keyword evidence="5" id="KW-1133">Transmembrane helix</keyword>
<dbReference type="GO" id="GO:0030513">
    <property type="term" value="P:positive regulation of BMP signaling pathway"/>
    <property type="evidence" value="ECO:0007669"/>
    <property type="project" value="TreeGrafter"/>
</dbReference>
<keyword evidence="5" id="KW-0812">Transmembrane</keyword>
<dbReference type="GO" id="GO:0005576">
    <property type="term" value="C:extracellular region"/>
    <property type="evidence" value="ECO:0007669"/>
    <property type="project" value="UniProtKB-SubCell"/>
</dbReference>
<dbReference type="AlphaFoldDB" id="A0A5E4M8Q4"/>
<feature type="compositionally biased region" description="Basic and acidic residues" evidence="4">
    <location>
        <begin position="267"/>
        <end position="277"/>
    </location>
</feature>
<feature type="compositionally biased region" description="Acidic residues" evidence="4">
    <location>
        <begin position="279"/>
        <end position="288"/>
    </location>
</feature>
<dbReference type="PROSITE" id="PS50184">
    <property type="entry name" value="VWFC_2"/>
    <property type="match status" value="1"/>
</dbReference>
<evidence type="ECO:0000313" key="8">
    <source>
        <dbReference type="Proteomes" id="UP000325440"/>
    </source>
</evidence>
<dbReference type="PANTHER" id="PTHR46698:SF4">
    <property type="entry name" value="CROSSVEINLESS 2"/>
    <property type="match status" value="1"/>
</dbReference>
<dbReference type="InterPro" id="IPR052424">
    <property type="entry name" value="Kielin_Chordin-BMP_Reg"/>
</dbReference>
<organism evidence="7 8">
    <name type="scientific">Cinara cedri</name>
    <dbReference type="NCBI Taxonomy" id="506608"/>
    <lineage>
        <taxon>Eukaryota</taxon>
        <taxon>Metazoa</taxon>
        <taxon>Ecdysozoa</taxon>
        <taxon>Arthropoda</taxon>
        <taxon>Hexapoda</taxon>
        <taxon>Insecta</taxon>
        <taxon>Pterygota</taxon>
        <taxon>Neoptera</taxon>
        <taxon>Paraneoptera</taxon>
        <taxon>Hemiptera</taxon>
        <taxon>Sternorrhyncha</taxon>
        <taxon>Aphidomorpha</taxon>
        <taxon>Aphidoidea</taxon>
        <taxon>Aphididae</taxon>
        <taxon>Lachninae</taxon>
        <taxon>Cinara</taxon>
    </lineage>
</organism>
<feature type="domain" description="VWFC" evidence="6">
    <location>
        <begin position="138"/>
        <end position="199"/>
    </location>
</feature>
<feature type="compositionally biased region" description="Basic and acidic residues" evidence="4">
    <location>
        <begin position="206"/>
        <end position="218"/>
    </location>
</feature>
<dbReference type="PANTHER" id="PTHR46698">
    <property type="entry name" value="CROSSVEINLESS 2"/>
    <property type="match status" value="1"/>
</dbReference>
<feature type="transmembrane region" description="Helical" evidence="5">
    <location>
        <begin position="28"/>
        <end position="50"/>
    </location>
</feature>